<protein>
    <submittedName>
        <fullName evidence="2">Heptaprenyl diphosphate synthase component I</fullName>
    </submittedName>
</protein>
<dbReference type="Pfam" id="PF07456">
    <property type="entry name" value="Hpre_diP_synt_I"/>
    <property type="match status" value="1"/>
</dbReference>
<dbReference type="KEGG" id="mmb:Mmol_2267"/>
<dbReference type="InterPro" id="IPR014535">
    <property type="entry name" value="Hpre_diP_synt_I"/>
</dbReference>
<organism evidence="2 3">
    <name type="scientific">Methylotenera mobilis (strain JLW8 / ATCC BAA-1282 / DSM 17540)</name>
    <dbReference type="NCBI Taxonomy" id="583345"/>
    <lineage>
        <taxon>Bacteria</taxon>
        <taxon>Pseudomonadati</taxon>
        <taxon>Pseudomonadota</taxon>
        <taxon>Betaproteobacteria</taxon>
        <taxon>Nitrosomonadales</taxon>
        <taxon>Methylophilaceae</taxon>
        <taxon>Methylotenera</taxon>
    </lineage>
</organism>
<dbReference type="eggNOG" id="COG4769">
    <property type="taxonomic scope" value="Bacteria"/>
</dbReference>
<feature type="transmembrane region" description="Helical" evidence="1">
    <location>
        <begin position="136"/>
        <end position="157"/>
    </location>
</feature>
<feature type="transmembrane region" description="Helical" evidence="1">
    <location>
        <begin position="41"/>
        <end position="60"/>
    </location>
</feature>
<dbReference type="InterPro" id="IPR010898">
    <property type="entry name" value="Hpre_diP_synth_I"/>
</dbReference>
<keyword evidence="1" id="KW-1133">Transmembrane helix</keyword>
<proteinExistence type="predicted"/>
<reference evidence="2 3" key="2">
    <citation type="journal article" date="2011" name="J. Bacteriol.">
        <title>Genomes of three methylotrophs from a single niche uncover genetic and metabolic divergence of Methylophilaceae.</title>
        <authorList>
            <person name="Lapidus A."/>
            <person name="Clum A."/>
            <person name="Labutti K."/>
            <person name="Kaluzhnaya M.G."/>
            <person name="Lim S."/>
            <person name="Beck D.A."/>
            <person name="Glavina Del Rio T."/>
            <person name="Nolan M."/>
            <person name="Mavromatis K."/>
            <person name="Huntemann M."/>
            <person name="Lucas S."/>
            <person name="Lidstrom M.E."/>
            <person name="Ivanova N."/>
            <person name="Chistoserdova L."/>
        </authorList>
    </citation>
    <scope>NUCLEOTIDE SEQUENCE [LARGE SCALE GENOMIC DNA]</scope>
    <source>
        <strain evidence="3">JLW8 / ATCC BAA-1282 / DSM 17540</strain>
    </source>
</reference>
<dbReference type="HOGENOM" id="CLU_108933_2_0_4"/>
<dbReference type="Gene3D" id="1.10.1760.20">
    <property type="match status" value="1"/>
</dbReference>
<dbReference type="AlphaFoldDB" id="C6WTA7"/>
<gene>
    <name evidence="2" type="ordered locus">Mmol_2267</name>
</gene>
<evidence type="ECO:0000313" key="2">
    <source>
        <dbReference type="EMBL" id="ACT49169.1"/>
    </source>
</evidence>
<evidence type="ECO:0000256" key="1">
    <source>
        <dbReference type="SAM" id="Phobius"/>
    </source>
</evidence>
<dbReference type="EMBL" id="CP001672">
    <property type="protein sequence ID" value="ACT49169.1"/>
    <property type="molecule type" value="Genomic_DNA"/>
</dbReference>
<dbReference type="RefSeq" id="WP_015833204.1">
    <property type="nucleotide sequence ID" value="NC_012968.1"/>
</dbReference>
<dbReference type="STRING" id="583345.Mmol_2267"/>
<evidence type="ECO:0000313" key="3">
    <source>
        <dbReference type="Proteomes" id="UP000002742"/>
    </source>
</evidence>
<keyword evidence="3" id="KW-1185">Reference proteome</keyword>
<feature type="transmembrane region" description="Helical" evidence="1">
    <location>
        <begin position="80"/>
        <end position="98"/>
    </location>
</feature>
<dbReference type="Proteomes" id="UP000002742">
    <property type="component" value="Chromosome"/>
</dbReference>
<sequence>MLIKTTIEDHRIAKLAAVAIALHMLEAVIPSPLPGVKPGIANIVTLYVLLKYGFASAAWVSMLRVFASSLLLGQFLSPTFILSLAGAMLSLGVLRLCMYLPKKHFGTVSLSILAAFAHIAGQLIIVRLWLIPHASVAYLVPVFAMAALFFGLINGVIANKLLYNETSTIDTASKNNQH</sequence>
<keyword evidence="1" id="KW-0472">Membrane</keyword>
<dbReference type="PIRSF" id="PIRSF027391">
    <property type="entry name" value="Hpre_diP_synt_I"/>
    <property type="match status" value="1"/>
</dbReference>
<feature type="transmembrane region" description="Helical" evidence="1">
    <location>
        <begin position="110"/>
        <end position="130"/>
    </location>
</feature>
<accession>C6WTA7</accession>
<reference evidence="3" key="1">
    <citation type="submission" date="2009-07" db="EMBL/GenBank/DDBJ databases">
        <title>Complete sequence of Methylotenera mobilis JLW8.</title>
        <authorList>
            <consortium name="US DOE Joint Genome Institute"/>
            <person name="Lucas S."/>
            <person name="Copeland A."/>
            <person name="Lapidus A."/>
            <person name="Glavina del Rio T."/>
            <person name="Tice H."/>
            <person name="Bruce D."/>
            <person name="Goodwin L."/>
            <person name="Pitluck S."/>
            <person name="LaButti K.M."/>
            <person name="Clum A."/>
            <person name="Larimer F."/>
            <person name="Land M."/>
            <person name="Hauser L."/>
            <person name="Kyrpides N."/>
            <person name="Mikhailova N."/>
            <person name="Kayluzhnaya M."/>
            <person name="Chistoserdova L."/>
        </authorList>
    </citation>
    <scope>NUCLEOTIDE SEQUENCE [LARGE SCALE GENOMIC DNA]</scope>
    <source>
        <strain evidence="3">JLW8 / ATCC BAA-1282 / DSM 17540</strain>
    </source>
</reference>
<name>C6WTA7_METML</name>
<keyword evidence="1" id="KW-0812">Transmembrane</keyword>
<dbReference type="OrthoDB" id="9799095at2"/>